<keyword evidence="5" id="KW-1185">Reference proteome</keyword>
<organism evidence="4 5">
    <name type="scientific">Phytophthora boehmeriae</name>
    <dbReference type="NCBI Taxonomy" id="109152"/>
    <lineage>
        <taxon>Eukaryota</taxon>
        <taxon>Sar</taxon>
        <taxon>Stramenopiles</taxon>
        <taxon>Oomycota</taxon>
        <taxon>Peronosporomycetes</taxon>
        <taxon>Peronosporales</taxon>
        <taxon>Peronosporaceae</taxon>
        <taxon>Phytophthora</taxon>
    </lineage>
</organism>
<evidence type="ECO:0000313" key="4">
    <source>
        <dbReference type="EMBL" id="KAG7377834.1"/>
    </source>
</evidence>
<reference evidence="4" key="1">
    <citation type="submission" date="2021-02" db="EMBL/GenBank/DDBJ databases">
        <authorList>
            <person name="Palmer J.M."/>
        </authorList>
    </citation>
    <scope>NUCLEOTIDE SEQUENCE</scope>
    <source>
        <strain evidence="4">SCRP23</strain>
    </source>
</reference>
<dbReference type="AlphaFoldDB" id="A0A8T1VED0"/>
<evidence type="ECO:0000259" key="3">
    <source>
        <dbReference type="Pfam" id="PF10988"/>
    </source>
</evidence>
<dbReference type="Pfam" id="PF10988">
    <property type="entry name" value="DUF2807"/>
    <property type="match status" value="1"/>
</dbReference>
<feature type="domain" description="Putative auto-transporter adhesin head GIN" evidence="3">
    <location>
        <begin position="221"/>
        <end position="327"/>
    </location>
</feature>
<name>A0A8T1VED0_9STRA</name>
<keyword evidence="1" id="KW-1133">Transmembrane helix</keyword>
<sequence length="440" mass="46313">MKLFSLWALAGFALSQAVVNAALSIESAESTGRDAAFLEKTWTVRGDEGEVIEALKVQLAGNVFVDYDESLRNSSGDVAAKVVMRSSSADMIGLVDVSVLENDDDGSGFRVHYHNKNALATGEVLTQITVSDPSVLSRVSSSTADKIVVGEGVLVTKEGSSSVKIATSGDSDIFIGSAQDSFALDRLVIASSGDGRVQFLASSIEANSIEFDLSGDGKAAIVATNQIVVDSLASSISGDGKVYVETANLRAQKLTANLAGDGKLAYSTAGSCVDQVIHLSGDGSVYAGPIACKDTVVTSTGDGKAMVQTTGTLTSIGHGSIKYVGEPEHIKSSSIFRKHSNVKQAKYNKVKTYSPHSPPTKTPTNLSIQLRAAWFGDSPHVRVHWGFRLPIVVDTTGLERIGSRYHSVGPLGIVVMVGLIAGVAFHIRKVRAHNEYAPLV</sequence>
<gene>
    <name evidence="4" type="ORF">PHYBOEH_000681</name>
</gene>
<evidence type="ECO:0000313" key="5">
    <source>
        <dbReference type="Proteomes" id="UP000693981"/>
    </source>
</evidence>
<evidence type="ECO:0000256" key="1">
    <source>
        <dbReference type="SAM" id="Phobius"/>
    </source>
</evidence>
<dbReference type="Proteomes" id="UP000693981">
    <property type="component" value="Unassembled WGS sequence"/>
</dbReference>
<dbReference type="InterPro" id="IPR021255">
    <property type="entry name" value="DUF2807"/>
</dbReference>
<feature type="signal peptide" evidence="2">
    <location>
        <begin position="1"/>
        <end position="17"/>
    </location>
</feature>
<feature type="chain" id="PRO_5035865100" description="Putative auto-transporter adhesin head GIN domain-containing protein" evidence="2">
    <location>
        <begin position="18"/>
        <end position="440"/>
    </location>
</feature>
<dbReference type="PANTHER" id="PTHR39200:SF1">
    <property type="entry name" value="AUTO-TRANSPORTER ADHESIN HEAD GIN DOMAIN-CONTAINING PROTEIN-RELATED"/>
    <property type="match status" value="1"/>
</dbReference>
<comment type="caution">
    <text evidence="4">The sequence shown here is derived from an EMBL/GenBank/DDBJ whole genome shotgun (WGS) entry which is preliminary data.</text>
</comment>
<accession>A0A8T1VED0</accession>
<dbReference type="PANTHER" id="PTHR39200">
    <property type="entry name" value="HYPOTHETICAL EXPORTED PROTEIN"/>
    <property type="match status" value="1"/>
</dbReference>
<evidence type="ECO:0000256" key="2">
    <source>
        <dbReference type="SAM" id="SignalP"/>
    </source>
</evidence>
<keyword evidence="2" id="KW-0732">Signal</keyword>
<dbReference type="EMBL" id="JAGDFL010001104">
    <property type="protein sequence ID" value="KAG7377834.1"/>
    <property type="molecule type" value="Genomic_DNA"/>
</dbReference>
<keyword evidence="1" id="KW-0472">Membrane</keyword>
<feature type="transmembrane region" description="Helical" evidence="1">
    <location>
        <begin position="408"/>
        <end position="427"/>
    </location>
</feature>
<protein>
    <recommendedName>
        <fullName evidence="3">Putative auto-transporter adhesin head GIN domain-containing protein</fullName>
    </recommendedName>
</protein>
<dbReference type="OrthoDB" id="73397at2759"/>
<proteinExistence type="predicted"/>
<keyword evidence="1" id="KW-0812">Transmembrane</keyword>